<evidence type="ECO:0000313" key="8">
    <source>
        <dbReference type="EMBL" id="PAL20941.1"/>
    </source>
</evidence>
<dbReference type="GO" id="GO:0035515">
    <property type="term" value="F:oxidative RNA demethylase activity"/>
    <property type="evidence" value="ECO:0007669"/>
    <property type="project" value="TreeGrafter"/>
</dbReference>
<dbReference type="PANTHER" id="PTHR16557:SF2">
    <property type="entry name" value="NUCLEIC ACID DIOXYGENASE ALKBH1"/>
    <property type="match status" value="1"/>
</dbReference>
<keyword evidence="9" id="KW-1185">Reference proteome</keyword>
<dbReference type="GO" id="GO:0035516">
    <property type="term" value="F:broad specificity oxidative DNA demethylase activity"/>
    <property type="evidence" value="ECO:0007669"/>
    <property type="project" value="TreeGrafter"/>
</dbReference>
<evidence type="ECO:0000259" key="7">
    <source>
        <dbReference type="PROSITE" id="PS51471"/>
    </source>
</evidence>
<keyword evidence="2 8" id="KW-0223">Dioxygenase</keyword>
<feature type="binding site" evidence="5">
    <location>
        <begin position="86"/>
        <end position="88"/>
    </location>
    <ligand>
        <name>substrate</name>
    </ligand>
</feature>
<dbReference type="EMBL" id="NDFP01000016">
    <property type="protein sequence ID" value="PAL20941.1"/>
    <property type="molecule type" value="Genomic_DNA"/>
</dbReference>
<evidence type="ECO:0000313" key="9">
    <source>
        <dbReference type="Proteomes" id="UP000216033"/>
    </source>
</evidence>
<feature type="binding site" evidence="5">
    <location>
        <begin position="214"/>
        <end position="220"/>
    </location>
    <ligand>
        <name>2-oxoglutarate</name>
        <dbReference type="ChEBI" id="CHEBI:16810"/>
    </ligand>
</feature>
<evidence type="ECO:0000256" key="5">
    <source>
        <dbReference type="PIRSR" id="PIRSR604574-1"/>
    </source>
</evidence>
<dbReference type="InterPro" id="IPR027450">
    <property type="entry name" value="AlkB-like"/>
</dbReference>
<dbReference type="PANTHER" id="PTHR16557">
    <property type="entry name" value="ALKYLATED DNA REPAIR PROTEIN ALKB-RELATED"/>
    <property type="match status" value="1"/>
</dbReference>
<proteinExistence type="predicted"/>
<evidence type="ECO:0000256" key="6">
    <source>
        <dbReference type="PIRSR" id="PIRSR604574-2"/>
    </source>
</evidence>
<dbReference type="SUPFAM" id="SSF51197">
    <property type="entry name" value="Clavaminate synthase-like"/>
    <property type="match status" value="1"/>
</dbReference>
<keyword evidence="1 6" id="KW-0479">Metal-binding</keyword>
<keyword evidence="3" id="KW-0560">Oxidoreductase</keyword>
<comment type="caution">
    <text evidence="8">The sequence shown here is derived from an EMBL/GenBank/DDBJ whole genome shotgun (WGS) entry which is preliminary data.</text>
</comment>
<evidence type="ECO:0000256" key="3">
    <source>
        <dbReference type="ARBA" id="ARBA00023002"/>
    </source>
</evidence>
<evidence type="ECO:0000256" key="1">
    <source>
        <dbReference type="ARBA" id="ARBA00022723"/>
    </source>
</evidence>
<dbReference type="NCBIfam" id="NF011930">
    <property type="entry name" value="PRK15401.1"/>
    <property type="match status" value="1"/>
</dbReference>
<dbReference type="AlphaFoldDB" id="A0A270B8E3"/>
<dbReference type="GO" id="GO:0008198">
    <property type="term" value="F:ferrous iron binding"/>
    <property type="evidence" value="ECO:0007669"/>
    <property type="project" value="TreeGrafter"/>
</dbReference>
<feature type="domain" description="Fe2OG dioxygenase" evidence="7">
    <location>
        <begin position="123"/>
        <end position="223"/>
    </location>
</feature>
<feature type="binding site" evidence="5">
    <location>
        <position position="145"/>
    </location>
    <ligand>
        <name>substrate</name>
    </ligand>
</feature>
<dbReference type="InterPro" id="IPR037151">
    <property type="entry name" value="AlkB-like_sf"/>
</dbReference>
<accession>A0A270B8E3</accession>
<dbReference type="Gene3D" id="2.60.120.590">
    <property type="entry name" value="Alpha-ketoglutarate-dependent dioxygenase AlkB-like"/>
    <property type="match status" value="1"/>
</dbReference>
<dbReference type="InterPro" id="IPR005123">
    <property type="entry name" value="Oxoglu/Fe-dep_dioxygenase_dom"/>
</dbReference>
<dbReference type="InterPro" id="IPR004574">
    <property type="entry name" value="Alkb"/>
</dbReference>
<evidence type="ECO:0000256" key="2">
    <source>
        <dbReference type="ARBA" id="ARBA00022964"/>
    </source>
</evidence>
<feature type="binding site" evidence="5">
    <location>
        <position position="171"/>
    </location>
    <ligand>
        <name>substrate</name>
    </ligand>
</feature>
<dbReference type="Pfam" id="PF13532">
    <property type="entry name" value="2OG-FeII_Oxy_2"/>
    <property type="match status" value="1"/>
</dbReference>
<feature type="binding site" evidence="6">
    <location>
        <position position="197"/>
    </location>
    <ligand>
        <name>Fe cation</name>
        <dbReference type="ChEBI" id="CHEBI:24875"/>
        <note>catalytic</note>
    </ligand>
</feature>
<keyword evidence="4 6" id="KW-0408">Iron</keyword>
<name>A0A270B8E3_9PROT</name>
<organism evidence="8 9">
    <name type="scientific">Acetobacter syzygii</name>
    <dbReference type="NCBI Taxonomy" id="146476"/>
    <lineage>
        <taxon>Bacteria</taxon>
        <taxon>Pseudomonadati</taxon>
        <taxon>Pseudomonadota</taxon>
        <taxon>Alphaproteobacteria</taxon>
        <taxon>Acetobacterales</taxon>
        <taxon>Acetobacteraceae</taxon>
        <taxon>Acetobacter</taxon>
    </lineage>
</organism>
<feature type="binding site" evidence="6">
    <location>
        <position position="141"/>
    </location>
    <ligand>
        <name>Fe cation</name>
        <dbReference type="ChEBI" id="CHEBI:24875"/>
        <note>catalytic</note>
    </ligand>
</feature>
<dbReference type="GeneID" id="98303093"/>
<feature type="binding site" evidence="5">
    <location>
        <begin position="130"/>
        <end position="132"/>
    </location>
    <ligand>
        <name>2-oxoglutarate</name>
        <dbReference type="ChEBI" id="CHEBI:16810"/>
    </ligand>
</feature>
<dbReference type="RefSeq" id="WP_048854467.1">
    <property type="nucleotide sequence ID" value="NZ_BAMZ01000023.1"/>
</dbReference>
<reference evidence="8 9" key="1">
    <citation type="submission" date="2017-04" db="EMBL/GenBank/DDBJ databases">
        <title>Kefir bacterial isolates.</title>
        <authorList>
            <person name="Kim Y."/>
            <person name="Blasche S."/>
            <person name="Patil K.R."/>
        </authorList>
    </citation>
    <scope>NUCLEOTIDE SEQUENCE [LARGE SCALE GENOMIC DNA]</scope>
    <source>
        <strain evidence="8 9">KR-2</strain>
    </source>
</reference>
<comment type="cofactor">
    <cofactor evidence="6">
        <name>Fe(2+)</name>
        <dbReference type="ChEBI" id="CHEBI:29033"/>
    </cofactor>
    <text evidence="6">Binds 1 Fe(2+) ion per subunit.</text>
</comment>
<dbReference type="GO" id="GO:0005737">
    <property type="term" value="C:cytoplasm"/>
    <property type="evidence" value="ECO:0007669"/>
    <property type="project" value="TreeGrafter"/>
</dbReference>
<protein>
    <submittedName>
        <fullName evidence="8">Alpha-ketoglutarate-dependent dioxygenase AlkB</fullName>
    </submittedName>
</protein>
<feature type="binding site" evidence="5">
    <location>
        <position position="79"/>
    </location>
    <ligand>
        <name>substrate</name>
    </ligand>
</feature>
<dbReference type="Proteomes" id="UP000216033">
    <property type="component" value="Unassembled WGS sequence"/>
</dbReference>
<evidence type="ECO:0000256" key="4">
    <source>
        <dbReference type="ARBA" id="ARBA00023004"/>
    </source>
</evidence>
<dbReference type="GO" id="GO:0035513">
    <property type="term" value="P:oxidative RNA demethylation"/>
    <property type="evidence" value="ECO:0007669"/>
    <property type="project" value="TreeGrafter"/>
</dbReference>
<dbReference type="PROSITE" id="PS51471">
    <property type="entry name" value="FE2OG_OXY"/>
    <property type="match status" value="1"/>
</dbReference>
<feature type="binding site" evidence="6">
    <location>
        <position position="143"/>
    </location>
    <ligand>
        <name>Fe cation</name>
        <dbReference type="ChEBI" id="CHEBI:24875"/>
        <note>catalytic</note>
    </ligand>
</feature>
<sequence>MPRSHPTAQQMDLLLPDTRPQRVELEAGAVLLRQFATQQSAILLHAIDEVVQQAPFRHMLTPGGGSMSAAMSSCGTLGWVSSAHGYAYTTQDPTSHHPWPAIPLPLLQLAQNAAQAAGYTNFLPNACLLNRYQNGAHMGLHQDKDEQDTTQPIVSLSLGRTGLFIWGGRNRADKVRTFALEHGDVLVWGGPARLNYHGIKNLAPSAHPLTGMTRFNVTFRYVAHALLNPTRT</sequence>
<gene>
    <name evidence="8" type="ORF">B9K05_12135</name>
</gene>
<dbReference type="STRING" id="1231343.Absy_023_025"/>